<accession>A0A8K0IZW6</accession>
<dbReference type="InterPro" id="IPR032675">
    <property type="entry name" value="LRR_dom_sf"/>
</dbReference>
<dbReference type="SUPFAM" id="SSF52047">
    <property type="entry name" value="RNI-like"/>
    <property type="match status" value="1"/>
</dbReference>
<dbReference type="AlphaFoldDB" id="A0A8K0IZW6"/>
<reference evidence="2" key="1">
    <citation type="journal article" date="2020" name="bioRxiv">
        <title>Whole genome comparisons of ergot fungi reveals the divergence and evolution of species within the genus Claviceps are the result of varying mechanisms driving genome evolution and host range expansion.</title>
        <authorList>
            <person name="Wyka S.A."/>
            <person name="Mondo S.J."/>
            <person name="Liu M."/>
            <person name="Dettman J."/>
            <person name="Nalam V."/>
            <person name="Broders K.D."/>
        </authorList>
    </citation>
    <scope>NUCLEOTIDE SEQUENCE</scope>
    <source>
        <strain evidence="2">CCC 489</strain>
    </source>
</reference>
<organism evidence="2 3">
    <name type="scientific">Claviceps africana</name>
    <dbReference type="NCBI Taxonomy" id="83212"/>
    <lineage>
        <taxon>Eukaryota</taxon>
        <taxon>Fungi</taxon>
        <taxon>Dikarya</taxon>
        <taxon>Ascomycota</taxon>
        <taxon>Pezizomycotina</taxon>
        <taxon>Sordariomycetes</taxon>
        <taxon>Hypocreomycetidae</taxon>
        <taxon>Hypocreales</taxon>
        <taxon>Clavicipitaceae</taxon>
        <taxon>Claviceps</taxon>
    </lineage>
</organism>
<gene>
    <name evidence="2" type="ORF">E4U42_000541</name>
</gene>
<dbReference type="Proteomes" id="UP000811619">
    <property type="component" value="Unassembled WGS sequence"/>
</dbReference>
<evidence type="ECO:0000256" key="1">
    <source>
        <dbReference type="SAM" id="MobiDB-lite"/>
    </source>
</evidence>
<dbReference type="Gene3D" id="3.80.10.10">
    <property type="entry name" value="Ribonuclease Inhibitor"/>
    <property type="match status" value="1"/>
</dbReference>
<dbReference type="EMBL" id="SRPY01001132">
    <property type="protein sequence ID" value="KAG5914333.1"/>
    <property type="molecule type" value="Genomic_DNA"/>
</dbReference>
<comment type="caution">
    <text evidence="2">The sequence shown here is derived from an EMBL/GenBank/DDBJ whole genome shotgun (WGS) entry which is preliminary data.</text>
</comment>
<dbReference type="OrthoDB" id="5213490at2759"/>
<proteinExistence type="predicted"/>
<evidence type="ECO:0000313" key="2">
    <source>
        <dbReference type="EMBL" id="KAG5914333.1"/>
    </source>
</evidence>
<keyword evidence="3" id="KW-1185">Reference proteome</keyword>
<evidence type="ECO:0000313" key="3">
    <source>
        <dbReference type="Proteomes" id="UP000811619"/>
    </source>
</evidence>
<sequence>MESLPSYREATEAADWVRLVSPYCRFRDYRALCLVSRRFRSVFLPLLWRDLLRSARLSGLDSGDDLKWWLDFVGRKLDYLSAQCRALIRILDARHFGKNTCESWSLQQEGSLDKAFERALTVLPNVNAILLDGHQDLHLDFLTARHKCRQPGDLRVLSIAECRHQVPRLFFTASSLQSLVYLDVSYLPGSLLPLVQPAALPGLRILKVRGRELHDDQCLELIRHFRRQLWSLDISENNITDGVIQPIRDWCLPTGPVCRQANRQVEGRLLSGPGGTEYLGPFVTIKEGEFSGSFSHAERYLVDAPRYLAQSAQDHDQPGSDGSTLARQDTAEAATAIFAESDGPARSEEYQQSAGLTHLRLSHNALSAAGIQKLLHISNGHVEDLACDSMPLLPSAGQDVPFRHPFWPSHTSLRGILGAAHCFRPAMSRNLRVLRLHHSVVTNIPTLLMPGAPYKARCLQAETVLGERVETMFPQTFLPDMNPRLYSLTLTCLPRFSSGPLISKLMHFLRLLSAQEGAIEHVARNVSTRRGPKVLKGLRHLRLEFDNNDIMGDGLSACPSLDAEHRQDEIFSFFPSEQAKADQAPAGPRASSADVVLASDETRPGMGKPCTTGAPCSTDRDESSFVTHDGRWHGEAFSVRVWIGPAHHDAPEALRDYRRMVVDHGVRDGVGPVTPAQIQAGAPQDSFLYQTAWSAAVMPATLPTPRRSELVGMRDVLDALRTFRLESRAKYGQMRRLSEAQRRGPVLLGEPHFFWTGVLQVSTDADPRASNGAPA</sequence>
<feature type="region of interest" description="Disordered" evidence="1">
    <location>
        <begin position="600"/>
        <end position="622"/>
    </location>
</feature>
<protein>
    <submittedName>
        <fullName evidence="2">Uncharacterized protein</fullName>
    </submittedName>
</protein>
<name>A0A8K0IZW6_9HYPO</name>